<reference evidence="1 2" key="1">
    <citation type="submission" date="2016-10" db="EMBL/GenBank/DDBJ databases">
        <authorList>
            <person name="de Groot N.N."/>
        </authorList>
    </citation>
    <scope>NUCLEOTIDE SEQUENCE [LARGE SCALE GENOMIC DNA]</scope>
    <source>
        <strain evidence="1 2">CGMCC 4.6945</strain>
    </source>
</reference>
<evidence type="ECO:0000313" key="2">
    <source>
        <dbReference type="Proteomes" id="UP000199012"/>
    </source>
</evidence>
<dbReference type="EMBL" id="FOKA01000016">
    <property type="protein sequence ID" value="SFB34334.1"/>
    <property type="molecule type" value="Genomic_DNA"/>
</dbReference>
<dbReference type="RefSeq" id="WP_217644270.1">
    <property type="nucleotide sequence ID" value="NZ_BONM01000037.1"/>
</dbReference>
<dbReference type="NCBIfam" id="NF038356">
    <property type="entry name" value="actino_DLW39"/>
    <property type="match status" value="1"/>
</dbReference>
<proteinExistence type="predicted"/>
<organism evidence="1 2">
    <name type="scientific">Cellulomonas marina</name>
    <dbReference type="NCBI Taxonomy" id="988821"/>
    <lineage>
        <taxon>Bacteria</taxon>
        <taxon>Bacillati</taxon>
        <taxon>Actinomycetota</taxon>
        <taxon>Actinomycetes</taxon>
        <taxon>Micrococcales</taxon>
        <taxon>Cellulomonadaceae</taxon>
        <taxon>Cellulomonas</taxon>
    </lineage>
</organism>
<protein>
    <submittedName>
        <fullName evidence="1">Uncharacterized protein</fullName>
    </submittedName>
</protein>
<dbReference type="AlphaFoldDB" id="A0A1I1A8P7"/>
<accession>A0A1I1A8P7</accession>
<gene>
    <name evidence="1" type="ORF">SAMN05421867_11610</name>
</gene>
<dbReference type="Proteomes" id="UP000199012">
    <property type="component" value="Unassembled WGS sequence"/>
</dbReference>
<name>A0A1I1A8P7_9CELL</name>
<dbReference type="STRING" id="988821.SAMN05421867_11610"/>
<sequence>MKRLLLVAALGAVAYGAYQRYAQDRDERELWAEVTDDVS</sequence>
<dbReference type="InterPro" id="IPR047990">
    <property type="entry name" value="DLW39-like"/>
</dbReference>
<keyword evidence="2" id="KW-1185">Reference proteome</keyword>
<evidence type="ECO:0000313" key="1">
    <source>
        <dbReference type="EMBL" id="SFB34334.1"/>
    </source>
</evidence>